<keyword evidence="2 5" id="KW-0238">DNA-binding</keyword>
<protein>
    <submittedName>
        <fullName evidence="8">Two-component system KDP operon response regulator KdpE</fullName>
    </submittedName>
</protein>
<dbReference type="InterPro" id="IPR011006">
    <property type="entry name" value="CheY-like_superfamily"/>
</dbReference>
<dbReference type="SUPFAM" id="SSF46894">
    <property type="entry name" value="C-terminal effector domain of the bipartite response regulators"/>
    <property type="match status" value="1"/>
</dbReference>
<feature type="modified residue" description="4-aspartylphosphate" evidence="4">
    <location>
        <position position="171"/>
    </location>
</feature>
<dbReference type="InterPro" id="IPR001789">
    <property type="entry name" value="Sig_transdc_resp-reg_receiver"/>
</dbReference>
<dbReference type="SUPFAM" id="SSF52172">
    <property type="entry name" value="CheY-like"/>
    <property type="match status" value="1"/>
</dbReference>
<name>A0ABS5AQQ3_9PSEU</name>
<proteinExistence type="predicted"/>
<dbReference type="Pfam" id="PF00072">
    <property type="entry name" value="Response_reg"/>
    <property type="match status" value="1"/>
</dbReference>
<keyword evidence="1" id="KW-0805">Transcription regulation</keyword>
<dbReference type="PROSITE" id="PS51755">
    <property type="entry name" value="OMPR_PHOB"/>
    <property type="match status" value="1"/>
</dbReference>
<dbReference type="Gene3D" id="3.40.50.2300">
    <property type="match status" value="1"/>
</dbReference>
<dbReference type="PANTHER" id="PTHR48111:SF67">
    <property type="entry name" value="TRANSCRIPTIONAL REGULATORY PROTEIN TCTD"/>
    <property type="match status" value="1"/>
</dbReference>
<keyword evidence="9" id="KW-1185">Reference proteome</keyword>
<dbReference type="InterPro" id="IPR039420">
    <property type="entry name" value="WalR-like"/>
</dbReference>
<dbReference type="InterPro" id="IPR036388">
    <property type="entry name" value="WH-like_DNA-bd_sf"/>
</dbReference>
<dbReference type="SMART" id="SM00448">
    <property type="entry name" value="REC"/>
    <property type="match status" value="1"/>
</dbReference>
<evidence type="ECO:0000313" key="9">
    <source>
        <dbReference type="Proteomes" id="UP001519363"/>
    </source>
</evidence>
<dbReference type="Gene3D" id="1.10.10.10">
    <property type="entry name" value="Winged helix-like DNA-binding domain superfamily/Winged helix DNA-binding domain"/>
    <property type="match status" value="1"/>
</dbReference>
<dbReference type="PANTHER" id="PTHR48111">
    <property type="entry name" value="REGULATOR OF RPOS"/>
    <property type="match status" value="1"/>
</dbReference>
<accession>A0ABS5AQQ3</accession>
<reference evidence="8 9" key="1">
    <citation type="submission" date="2021-03" db="EMBL/GenBank/DDBJ databases">
        <title>Sequencing the genomes of 1000 actinobacteria strains.</title>
        <authorList>
            <person name="Klenk H.-P."/>
        </authorList>
    </citation>
    <scope>NUCLEOTIDE SEQUENCE [LARGE SCALE GENOMIC DNA]</scope>
    <source>
        <strain evidence="8 9">DSM 44580</strain>
    </source>
</reference>
<evidence type="ECO:0000259" key="7">
    <source>
        <dbReference type="PROSITE" id="PS51755"/>
    </source>
</evidence>
<organism evidence="8 9">
    <name type="scientific">Crossiella equi</name>
    <dbReference type="NCBI Taxonomy" id="130796"/>
    <lineage>
        <taxon>Bacteria</taxon>
        <taxon>Bacillati</taxon>
        <taxon>Actinomycetota</taxon>
        <taxon>Actinomycetes</taxon>
        <taxon>Pseudonocardiales</taxon>
        <taxon>Pseudonocardiaceae</taxon>
        <taxon>Crossiella</taxon>
    </lineage>
</organism>
<dbReference type="InterPro" id="IPR016032">
    <property type="entry name" value="Sig_transdc_resp-reg_C-effctor"/>
</dbReference>
<dbReference type="Pfam" id="PF00486">
    <property type="entry name" value="Trans_reg_C"/>
    <property type="match status" value="1"/>
</dbReference>
<keyword evidence="4" id="KW-0597">Phosphoprotein</keyword>
<evidence type="ECO:0000256" key="5">
    <source>
        <dbReference type="PROSITE-ProRule" id="PRU01091"/>
    </source>
</evidence>
<evidence type="ECO:0000313" key="8">
    <source>
        <dbReference type="EMBL" id="MBP2478886.1"/>
    </source>
</evidence>
<dbReference type="CDD" id="cd17574">
    <property type="entry name" value="REC_OmpR"/>
    <property type="match status" value="1"/>
</dbReference>
<evidence type="ECO:0000256" key="2">
    <source>
        <dbReference type="ARBA" id="ARBA00023125"/>
    </source>
</evidence>
<dbReference type="PROSITE" id="PS50110">
    <property type="entry name" value="RESPONSE_REGULATORY"/>
    <property type="match status" value="1"/>
</dbReference>
<evidence type="ECO:0000256" key="4">
    <source>
        <dbReference type="PROSITE-ProRule" id="PRU00169"/>
    </source>
</evidence>
<feature type="DNA-binding region" description="OmpR/PhoB-type" evidence="5">
    <location>
        <begin position="244"/>
        <end position="345"/>
    </location>
</feature>
<sequence length="372" mass="40951">MTGRCEVCGAELAALAEVGRPRRYCSTGCRSAAARARQRERTAAARWCAAEAVGRRCDREARFALVVESVTTHLCGPCHDRTVDFLLERGVDRGSVVSTPLTEPAPEAVPRRPEALETPRSRLLVIEDDSGVAEALTTALSRDGHRVRCVVEGRAGLRAAYTGRPDLVLLDLGLPDMDGLDVLRKLREVSDVPVMVLTARGDTRTVLRGFALGADDYVVKPVPLAELRARLGRLLHRQHARTRWAEPVYDDGVLRLDSTARVAHVNGTRLPLTPREFRLLDLLVRHADAVQPLDRILREVWDEPEATDGVRVKFAISRLRQKLEATALGSACIVSARGIGYLYRPHARPSGPHTTGSGYGHAERVRRALEDQ</sequence>
<comment type="caution">
    <text evidence="8">The sequence shown here is derived from an EMBL/GenBank/DDBJ whole genome shotgun (WGS) entry which is preliminary data.</text>
</comment>
<feature type="domain" description="Response regulatory" evidence="6">
    <location>
        <begin position="122"/>
        <end position="235"/>
    </location>
</feature>
<evidence type="ECO:0000256" key="3">
    <source>
        <dbReference type="ARBA" id="ARBA00023163"/>
    </source>
</evidence>
<gene>
    <name evidence="8" type="ORF">JOF53_007758</name>
</gene>
<evidence type="ECO:0000259" key="6">
    <source>
        <dbReference type="PROSITE" id="PS50110"/>
    </source>
</evidence>
<dbReference type="Proteomes" id="UP001519363">
    <property type="component" value="Unassembled WGS sequence"/>
</dbReference>
<dbReference type="RefSeq" id="WP_209707661.1">
    <property type="nucleotide sequence ID" value="NZ_JAGIOO010000001.1"/>
</dbReference>
<dbReference type="EMBL" id="JAGIOO010000001">
    <property type="protein sequence ID" value="MBP2478886.1"/>
    <property type="molecule type" value="Genomic_DNA"/>
</dbReference>
<keyword evidence="3" id="KW-0804">Transcription</keyword>
<dbReference type="InterPro" id="IPR001867">
    <property type="entry name" value="OmpR/PhoB-type_DNA-bd"/>
</dbReference>
<feature type="domain" description="OmpR/PhoB-type" evidence="7">
    <location>
        <begin position="244"/>
        <end position="345"/>
    </location>
</feature>
<dbReference type="SMART" id="SM00862">
    <property type="entry name" value="Trans_reg_C"/>
    <property type="match status" value="1"/>
</dbReference>
<evidence type="ECO:0000256" key="1">
    <source>
        <dbReference type="ARBA" id="ARBA00023015"/>
    </source>
</evidence>
<dbReference type="CDD" id="cd00383">
    <property type="entry name" value="trans_reg_C"/>
    <property type="match status" value="1"/>
</dbReference>